<proteinExistence type="predicted"/>
<accession>A0A8R1UHE9</accession>
<dbReference type="OMA" id="HYNIVIG"/>
<dbReference type="OrthoDB" id="10001099at2759"/>
<gene>
    <name evidence="1" type="primary">WBGene00118822</name>
</gene>
<organism evidence="1 2">
    <name type="scientific">Pristionchus pacificus</name>
    <name type="common">Parasitic nematode worm</name>
    <dbReference type="NCBI Taxonomy" id="54126"/>
    <lineage>
        <taxon>Eukaryota</taxon>
        <taxon>Metazoa</taxon>
        <taxon>Ecdysozoa</taxon>
        <taxon>Nematoda</taxon>
        <taxon>Chromadorea</taxon>
        <taxon>Rhabditida</taxon>
        <taxon>Rhabditina</taxon>
        <taxon>Diplogasteromorpha</taxon>
        <taxon>Diplogasteroidea</taxon>
        <taxon>Neodiplogasteridae</taxon>
        <taxon>Pristionchus</taxon>
    </lineage>
</organism>
<keyword evidence="2" id="KW-1185">Reference proteome</keyword>
<name>A0A454XQD7_PRIPA</name>
<dbReference type="PANTHER" id="PTHR35373">
    <property type="entry name" value="PROTEIN CBG16894"/>
    <property type="match status" value="1"/>
</dbReference>
<dbReference type="Proteomes" id="UP000005239">
    <property type="component" value="Unassembled WGS sequence"/>
</dbReference>
<sequence>MAAAYQKLDSFNSLDEEQQAEPLYEDKFCKLFPTKLEIACYYFPTTKSKTILIKDIKIVYYKKENIKEDFLVAKGWGKTCSNIWWACNMSRGLNCNTDGAEHYNIVIGNGEKTYKGFTSTDHDLFLKLLKPLLPKTTEIVKGMP</sequence>
<reference evidence="1" key="2">
    <citation type="submission" date="2022-06" db="UniProtKB">
        <authorList>
            <consortium name="EnsemblMetazoa"/>
        </authorList>
    </citation>
    <scope>IDENTIFICATION</scope>
    <source>
        <strain evidence="1">PS312</strain>
    </source>
</reference>
<evidence type="ECO:0000313" key="2">
    <source>
        <dbReference type="Proteomes" id="UP000005239"/>
    </source>
</evidence>
<dbReference type="EnsemblMetazoa" id="PPA29268.1">
    <property type="protein sequence ID" value="PPA29268.1"/>
    <property type="gene ID" value="WBGene00118822"/>
</dbReference>
<dbReference type="PANTHER" id="PTHR35373:SF3">
    <property type="entry name" value="ACTIVATOR OF HSP90 ATPASE HOMOLOG 1-LIKE PROTEIN"/>
    <property type="match status" value="1"/>
</dbReference>
<dbReference type="AlphaFoldDB" id="A0A454XQD7"/>
<protein>
    <submittedName>
        <fullName evidence="1">Uncharacterized protein</fullName>
    </submittedName>
</protein>
<evidence type="ECO:0000313" key="1">
    <source>
        <dbReference type="EnsemblMetazoa" id="PPA29268.1"/>
    </source>
</evidence>
<accession>A0A454XQD7</accession>
<reference evidence="2" key="1">
    <citation type="journal article" date="2008" name="Nat. Genet.">
        <title>The Pristionchus pacificus genome provides a unique perspective on nematode lifestyle and parasitism.</title>
        <authorList>
            <person name="Dieterich C."/>
            <person name="Clifton S.W."/>
            <person name="Schuster L.N."/>
            <person name="Chinwalla A."/>
            <person name="Delehaunty K."/>
            <person name="Dinkelacker I."/>
            <person name="Fulton L."/>
            <person name="Fulton R."/>
            <person name="Godfrey J."/>
            <person name="Minx P."/>
            <person name="Mitreva M."/>
            <person name="Roeseler W."/>
            <person name="Tian H."/>
            <person name="Witte H."/>
            <person name="Yang S.P."/>
            <person name="Wilson R.K."/>
            <person name="Sommer R.J."/>
        </authorList>
    </citation>
    <scope>NUCLEOTIDE SEQUENCE [LARGE SCALE GENOMIC DNA]</scope>
    <source>
        <strain evidence="2">PS312</strain>
    </source>
</reference>